<feature type="compositionally biased region" description="Low complexity" evidence="1">
    <location>
        <begin position="231"/>
        <end position="249"/>
    </location>
</feature>
<evidence type="ECO:0000256" key="2">
    <source>
        <dbReference type="SAM" id="Phobius"/>
    </source>
</evidence>
<sequence>MKITNEFTVHTPIDHAWTVLTDLAGIAPCMPGAQLTGVDGDTYAGRVKVKVGPVISDFAGTARFVEKDDTTRRAVIDARGRDARSAGNASAVVTAQLHPAGDDTVVSVDTDLKVSGKLAQFGSGMIKEISGKILTQFVTNLEAKLAEPSTSEPSASGVGSGALSSGVSGSGVSGSDASGPVASGSDVSGSDVSGSDVSGSVASGSVASGGAADATGAVPVLAPVPADEDATSSAVPTTTAPESSAAAASATPAAQLRSAAPTVAAAASLESLAPAAGAIVDPSAAPSVHAASSSDAGPSGTLPDQAAKSPEPEALDLMGFAGRSVVKRIVPAVVAVAAVVGVVVWLVARK</sequence>
<feature type="transmembrane region" description="Helical" evidence="2">
    <location>
        <begin position="329"/>
        <end position="348"/>
    </location>
</feature>
<gene>
    <name evidence="3" type="ORF">Ahu01nite_055890</name>
</gene>
<organism evidence="3 4">
    <name type="scientific">Winogradskya humida</name>
    <dbReference type="NCBI Taxonomy" id="113566"/>
    <lineage>
        <taxon>Bacteria</taxon>
        <taxon>Bacillati</taxon>
        <taxon>Actinomycetota</taxon>
        <taxon>Actinomycetes</taxon>
        <taxon>Micromonosporales</taxon>
        <taxon>Micromonosporaceae</taxon>
        <taxon>Winogradskya</taxon>
    </lineage>
</organism>
<dbReference type="PANTHER" id="PTHR38588">
    <property type="entry name" value="BLL0334 PROTEIN"/>
    <property type="match status" value="1"/>
</dbReference>
<feature type="compositionally biased region" description="Low complexity" evidence="1">
    <location>
        <begin position="173"/>
        <end position="209"/>
    </location>
</feature>
<name>A0ABQ3ZV57_9ACTN</name>
<feature type="region of interest" description="Disordered" evidence="1">
    <location>
        <begin position="227"/>
        <end position="249"/>
    </location>
</feature>
<dbReference type="Pfam" id="PF06240">
    <property type="entry name" value="COXG"/>
    <property type="match status" value="1"/>
</dbReference>
<feature type="region of interest" description="Disordered" evidence="1">
    <location>
        <begin position="287"/>
        <end position="309"/>
    </location>
</feature>
<dbReference type="PANTHER" id="PTHR38588:SF1">
    <property type="entry name" value="BLL0334 PROTEIN"/>
    <property type="match status" value="1"/>
</dbReference>
<dbReference type="SUPFAM" id="SSF55961">
    <property type="entry name" value="Bet v1-like"/>
    <property type="match status" value="1"/>
</dbReference>
<dbReference type="Gene3D" id="3.30.530.20">
    <property type="match status" value="1"/>
</dbReference>
<dbReference type="InterPro" id="IPR023393">
    <property type="entry name" value="START-like_dom_sf"/>
</dbReference>
<comment type="caution">
    <text evidence="3">The sequence shown here is derived from an EMBL/GenBank/DDBJ whole genome shotgun (WGS) entry which is preliminary data.</text>
</comment>
<feature type="compositionally biased region" description="Low complexity" evidence="1">
    <location>
        <begin position="287"/>
        <end position="296"/>
    </location>
</feature>
<keyword evidence="2" id="KW-1133">Transmembrane helix</keyword>
<dbReference type="EMBL" id="BOMN01000077">
    <property type="protein sequence ID" value="GIE22487.1"/>
    <property type="molecule type" value="Genomic_DNA"/>
</dbReference>
<keyword evidence="2" id="KW-0472">Membrane</keyword>
<feature type="compositionally biased region" description="Low complexity" evidence="1">
    <location>
        <begin position="154"/>
        <end position="167"/>
    </location>
</feature>
<evidence type="ECO:0008006" key="5">
    <source>
        <dbReference type="Google" id="ProtNLM"/>
    </source>
</evidence>
<evidence type="ECO:0000256" key="1">
    <source>
        <dbReference type="SAM" id="MobiDB-lite"/>
    </source>
</evidence>
<proteinExistence type="predicted"/>
<evidence type="ECO:0000313" key="4">
    <source>
        <dbReference type="Proteomes" id="UP000603200"/>
    </source>
</evidence>
<dbReference type="InterPro" id="IPR010419">
    <property type="entry name" value="CO_DH_gsu"/>
</dbReference>
<dbReference type="Proteomes" id="UP000603200">
    <property type="component" value="Unassembled WGS sequence"/>
</dbReference>
<evidence type="ECO:0000313" key="3">
    <source>
        <dbReference type="EMBL" id="GIE22487.1"/>
    </source>
</evidence>
<keyword evidence="2" id="KW-0812">Transmembrane</keyword>
<dbReference type="CDD" id="cd07823">
    <property type="entry name" value="SRPBCC_5"/>
    <property type="match status" value="1"/>
</dbReference>
<feature type="region of interest" description="Disordered" evidence="1">
    <location>
        <begin position="147"/>
        <end position="209"/>
    </location>
</feature>
<reference evidence="3 4" key="1">
    <citation type="submission" date="2021-01" db="EMBL/GenBank/DDBJ databases">
        <title>Whole genome shotgun sequence of Actinoplanes humidus NBRC 14915.</title>
        <authorList>
            <person name="Komaki H."/>
            <person name="Tamura T."/>
        </authorList>
    </citation>
    <scope>NUCLEOTIDE SEQUENCE [LARGE SCALE GENOMIC DNA]</scope>
    <source>
        <strain evidence="3 4">NBRC 14915</strain>
    </source>
</reference>
<accession>A0ABQ3ZV57</accession>
<keyword evidence="4" id="KW-1185">Reference proteome</keyword>
<protein>
    <recommendedName>
        <fullName evidence="5">Carbon monoxide dehydrogenase subunit G</fullName>
    </recommendedName>
</protein>
<dbReference type="RefSeq" id="WP_203839575.1">
    <property type="nucleotide sequence ID" value="NZ_BAAATV010000022.1"/>
</dbReference>